<dbReference type="GO" id="GO:0008757">
    <property type="term" value="F:S-adenosylmethionine-dependent methyltransferase activity"/>
    <property type="evidence" value="ECO:0007669"/>
    <property type="project" value="TreeGrafter"/>
</dbReference>
<keyword evidence="2" id="KW-0808">Transferase</keyword>
<dbReference type="RefSeq" id="XP_002678719.1">
    <property type="nucleotide sequence ID" value="XM_002678673.1"/>
</dbReference>
<evidence type="ECO:0000313" key="5">
    <source>
        <dbReference type="EMBL" id="EFC45975.1"/>
    </source>
</evidence>
<dbReference type="FunCoup" id="D2VAL7">
    <property type="interactions" value="75"/>
</dbReference>
<dbReference type="PANTHER" id="PTHR10509">
    <property type="entry name" value="O-METHYLTRANSFERASE-RELATED"/>
    <property type="match status" value="1"/>
</dbReference>
<dbReference type="PANTHER" id="PTHR10509:SF14">
    <property type="entry name" value="CAFFEOYL-COA O-METHYLTRANSFERASE 3-RELATED"/>
    <property type="match status" value="1"/>
</dbReference>
<dbReference type="EMBL" id="GG738860">
    <property type="protein sequence ID" value="EFC45975.1"/>
    <property type="molecule type" value="Genomic_DNA"/>
</dbReference>
<dbReference type="Gene3D" id="3.40.50.150">
    <property type="entry name" value="Vaccinia Virus protein VP39"/>
    <property type="match status" value="1"/>
</dbReference>
<dbReference type="GO" id="GO:0032259">
    <property type="term" value="P:methylation"/>
    <property type="evidence" value="ECO:0007669"/>
    <property type="project" value="UniProtKB-KW"/>
</dbReference>
<reference evidence="5 6" key="1">
    <citation type="journal article" date="2010" name="Cell">
        <title>The genome of Naegleria gruberi illuminates early eukaryotic versatility.</title>
        <authorList>
            <person name="Fritz-Laylin L.K."/>
            <person name="Prochnik S.E."/>
            <person name="Ginger M.L."/>
            <person name="Dacks J.B."/>
            <person name="Carpenter M.L."/>
            <person name="Field M.C."/>
            <person name="Kuo A."/>
            <person name="Paredez A."/>
            <person name="Chapman J."/>
            <person name="Pham J."/>
            <person name="Shu S."/>
            <person name="Neupane R."/>
            <person name="Cipriano M."/>
            <person name="Mancuso J."/>
            <person name="Tu H."/>
            <person name="Salamov A."/>
            <person name="Lindquist E."/>
            <person name="Shapiro H."/>
            <person name="Lucas S."/>
            <person name="Grigoriev I.V."/>
            <person name="Cande W.Z."/>
            <person name="Fulton C."/>
            <person name="Rokhsar D.S."/>
            <person name="Dawson S.C."/>
        </authorList>
    </citation>
    <scope>NUCLEOTIDE SEQUENCE [LARGE SCALE GENOMIC DNA]</scope>
    <source>
        <strain evidence="5 6">NEG-M</strain>
    </source>
</reference>
<dbReference type="GeneID" id="8850542"/>
<proteinExistence type="inferred from homology"/>
<dbReference type="Proteomes" id="UP000006671">
    <property type="component" value="Unassembled WGS sequence"/>
</dbReference>
<dbReference type="AlphaFoldDB" id="D2VAL7"/>
<dbReference type="InterPro" id="IPR029063">
    <property type="entry name" value="SAM-dependent_MTases_sf"/>
</dbReference>
<evidence type="ECO:0000256" key="3">
    <source>
        <dbReference type="ARBA" id="ARBA00022691"/>
    </source>
</evidence>
<dbReference type="OrthoDB" id="10251242at2759"/>
<dbReference type="PROSITE" id="PS51682">
    <property type="entry name" value="SAM_OMT_I"/>
    <property type="match status" value="1"/>
</dbReference>
<evidence type="ECO:0000256" key="2">
    <source>
        <dbReference type="ARBA" id="ARBA00022679"/>
    </source>
</evidence>
<comment type="similarity">
    <text evidence="4">Belongs to the class I-like SAM-binding methyltransferase superfamily. Cation-dependent O-methyltransferase family.</text>
</comment>
<dbReference type="InParanoid" id="D2VAL7"/>
<dbReference type="KEGG" id="ngr:NAEGRDRAFT_65902"/>
<dbReference type="VEuPathDB" id="AmoebaDB:NAEGRDRAFT_65902"/>
<gene>
    <name evidence="5" type="ORF">NAEGRDRAFT_65902</name>
</gene>
<dbReference type="CDD" id="cd02440">
    <property type="entry name" value="AdoMet_MTases"/>
    <property type="match status" value="1"/>
</dbReference>
<evidence type="ECO:0000256" key="1">
    <source>
        <dbReference type="ARBA" id="ARBA00022603"/>
    </source>
</evidence>
<dbReference type="STRING" id="5762.D2VAL7"/>
<keyword evidence="3" id="KW-0949">S-adenosyl-L-methionine</keyword>
<sequence length="228" mass="25340">MSNSNEAQIVWKQVDDYFEDMLCPVDPILKHAVEESEKHGLPPHQVAPNQGKLLEIFSHMIQARKILEIGTLGAYSTIHLARSVQERNGKVISLEFNPKHATVARENVKFANLQEIIEIREGKAAELMQGMIDNNEGPFDLIFIDADKPSNPIYLELSLQLSKSGSIIIGDNVVRNGQVVNDESQDANVIGVRQFMKLMKENPKLKACTALQTVGCKGYDGFSIAIVK</sequence>
<evidence type="ECO:0000256" key="4">
    <source>
        <dbReference type="ARBA" id="ARBA00023453"/>
    </source>
</evidence>
<dbReference type="GO" id="GO:0008171">
    <property type="term" value="F:O-methyltransferase activity"/>
    <property type="evidence" value="ECO:0007669"/>
    <property type="project" value="InterPro"/>
</dbReference>
<protein>
    <submittedName>
        <fullName evidence="5">Predicted protein</fullName>
    </submittedName>
</protein>
<evidence type="ECO:0000313" key="6">
    <source>
        <dbReference type="Proteomes" id="UP000006671"/>
    </source>
</evidence>
<dbReference type="eggNOG" id="KOG1663">
    <property type="taxonomic scope" value="Eukaryota"/>
</dbReference>
<dbReference type="Pfam" id="PF01596">
    <property type="entry name" value="Methyltransf_3"/>
    <property type="match status" value="1"/>
</dbReference>
<dbReference type="InterPro" id="IPR050362">
    <property type="entry name" value="Cation-dep_OMT"/>
</dbReference>
<dbReference type="SUPFAM" id="SSF53335">
    <property type="entry name" value="S-adenosyl-L-methionine-dependent methyltransferases"/>
    <property type="match status" value="1"/>
</dbReference>
<dbReference type="InterPro" id="IPR002935">
    <property type="entry name" value="SAM_O-MeTrfase"/>
</dbReference>
<name>D2VAL7_NAEGR</name>
<keyword evidence="1" id="KW-0489">Methyltransferase</keyword>
<keyword evidence="6" id="KW-1185">Reference proteome</keyword>
<organism evidence="6">
    <name type="scientific">Naegleria gruberi</name>
    <name type="common">Amoeba</name>
    <dbReference type="NCBI Taxonomy" id="5762"/>
    <lineage>
        <taxon>Eukaryota</taxon>
        <taxon>Discoba</taxon>
        <taxon>Heterolobosea</taxon>
        <taxon>Tetramitia</taxon>
        <taxon>Eutetramitia</taxon>
        <taxon>Vahlkampfiidae</taxon>
        <taxon>Naegleria</taxon>
    </lineage>
</organism>
<accession>D2VAL7</accession>